<comment type="caution">
    <text evidence="2">The sequence shown here is derived from an EMBL/GenBank/DDBJ whole genome shotgun (WGS) entry which is preliminary data.</text>
</comment>
<gene>
    <name evidence="2" type="ORF">LCGC14_1497500</name>
</gene>
<keyword evidence="1" id="KW-0812">Transmembrane</keyword>
<dbReference type="AlphaFoldDB" id="A0A0F9M6L5"/>
<name>A0A0F9M6L5_9ZZZZ</name>
<evidence type="ECO:0000256" key="1">
    <source>
        <dbReference type="SAM" id="Phobius"/>
    </source>
</evidence>
<keyword evidence="1" id="KW-0472">Membrane</keyword>
<sequence length="34" mass="4081">MKKRYFVTRSEKYFSIMLWYFGLSVGISLTWANG</sequence>
<accession>A0A0F9M6L5</accession>
<feature type="non-terminal residue" evidence="2">
    <location>
        <position position="34"/>
    </location>
</feature>
<feature type="transmembrane region" description="Helical" evidence="1">
    <location>
        <begin position="12"/>
        <end position="32"/>
    </location>
</feature>
<evidence type="ECO:0000313" key="2">
    <source>
        <dbReference type="EMBL" id="KKM64827.1"/>
    </source>
</evidence>
<keyword evidence="1" id="KW-1133">Transmembrane helix</keyword>
<reference evidence="2" key="1">
    <citation type="journal article" date="2015" name="Nature">
        <title>Complex archaea that bridge the gap between prokaryotes and eukaryotes.</title>
        <authorList>
            <person name="Spang A."/>
            <person name="Saw J.H."/>
            <person name="Jorgensen S.L."/>
            <person name="Zaremba-Niedzwiedzka K."/>
            <person name="Martijn J."/>
            <person name="Lind A.E."/>
            <person name="van Eijk R."/>
            <person name="Schleper C."/>
            <person name="Guy L."/>
            <person name="Ettema T.J."/>
        </authorList>
    </citation>
    <scope>NUCLEOTIDE SEQUENCE</scope>
</reference>
<organism evidence="2">
    <name type="scientific">marine sediment metagenome</name>
    <dbReference type="NCBI Taxonomy" id="412755"/>
    <lineage>
        <taxon>unclassified sequences</taxon>
        <taxon>metagenomes</taxon>
        <taxon>ecological metagenomes</taxon>
    </lineage>
</organism>
<dbReference type="EMBL" id="LAZR01010828">
    <property type="protein sequence ID" value="KKM64827.1"/>
    <property type="molecule type" value="Genomic_DNA"/>
</dbReference>
<protein>
    <submittedName>
        <fullName evidence="2">Uncharacterized protein</fullName>
    </submittedName>
</protein>
<proteinExistence type="predicted"/>